<comment type="caution">
    <text evidence="2">The sequence shown here is derived from an EMBL/GenBank/DDBJ whole genome shotgun (WGS) entry which is preliminary data.</text>
</comment>
<name>A0A4Z2IKG5_9TELE</name>
<keyword evidence="3" id="KW-1185">Reference proteome</keyword>
<reference evidence="2 3" key="1">
    <citation type="submission" date="2019-03" db="EMBL/GenBank/DDBJ databases">
        <title>First draft genome of Liparis tanakae, snailfish: a comprehensive survey of snailfish specific genes.</title>
        <authorList>
            <person name="Kim W."/>
            <person name="Song I."/>
            <person name="Jeong J.-H."/>
            <person name="Kim D."/>
            <person name="Kim S."/>
            <person name="Ryu S."/>
            <person name="Song J.Y."/>
            <person name="Lee S.K."/>
        </authorList>
    </citation>
    <scope>NUCLEOTIDE SEQUENCE [LARGE SCALE GENOMIC DNA]</scope>
    <source>
        <tissue evidence="2">Muscle</tissue>
    </source>
</reference>
<sequence>MNAAFQRVPLRLSPKRQCVIQLDGRSERRPAVRVPAVGRPPGGRGIREEERKRTEEEKDDGVMEGGEEE</sequence>
<feature type="compositionally biased region" description="Basic and acidic residues" evidence="1">
    <location>
        <begin position="45"/>
        <end position="56"/>
    </location>
</feature>
<dbReference type="AlphaFoldDB" id="A0A4Z2IKG5"/>
<evidence type="ECO:0000313" key="3">
    <source>
        <dbReference type="Proteomes" id="UP000314294"/>
    </source>
</evidence>
<dbReference type="EMBL" id="SRLO01000073">
    <property type="protein sequence ID" value="TNN78489.1"/>
    <property type="molecule type" value="Genomic_DNA"/>
</dbReference>
<organism evidence="2 3">
    <name type="scientific">Liparis tanakae</name>
    <name type="common">Tanaka's snailfish</name>
    <dbReference type="NCBI Taxonomy" id="230148"/>
    <lineage>
        <taxon>Eukaryota</taxon>
        <taxon>Metazoa</taxon>
        <taxon>Chordata</taxon>
        <taxon>Craniata</taxon>
        <taxon>Vertebrata</taxon>
        <taxon>Euteleostomi</taxon>
        <taxon>Actinopterygii</taxon>
        <taxon>Neopterygii</taxon>
        <taxon>Teleostei</taxon>
        <taxon>Neoteleostei</taxon>
        <taxon>Acanthomorphata</taxon>
        <taxon>Eupercaria</taxon>
        <taxon>Perciformes</taxon>
        <taxon>Cottioidei</taxon>
        <taxon>Cottales</taxon>
        <taxon>Liparidae</taxon>
        <taxon>Liparis</taxon>
    </lineage>
</organism>
<gene>
    <name evidence="2" type="ORF">EYF80_011272</name>
</gene>
<evidence type="ECO:0000313" key="2">
    <source>
        <dbReference type="EMBL" id="TNN78489.1"/>
    </source>
</evidence>
<feature type="region of interest" description="Disordered" evidence="1">
    <location>
        <begin position="24"/>
        <end position="69"/>
    </location>
</feature>
<dbReference type="Proteomes" id="UP000314294">
    <property type="component" value="Unassembled WGS sequence"/>
</dbReference>
<protein>
    <submittedName>
        <fullName evidence="2">Uncharacterized protein</fullName>
    </submittedName>
</protein>
<evidence type="ECO:0000256" key="1">
    <source>
        <dbReference type="SAM" id="MobiDB-lite"/>
    </source>
</evidence>
<accession>A0A4Z2IKG5</accession>
<proteinExistence type="predicted"/>